<dbReference type="InterPro" id="IPR006638">
    <property type="entry name" value="Elp3/MiaA/NifB-like_rSAM"/>
</dbReference>
<comment type="similarity">
    <text evidence="1">Belongs to the anaerobic coproporphyrinogen-III oxidase family. HemW subfamily.</text>
</comment>
<dbReference type="SUPFAM" id="SSF102114">
    <property type="entry name" value="Radical SAM enzymes"/>
    <property type="match status" value="1"/>
</dbReference>
<keyword evidence="2" id="KW-0143">Chaperone</keyword>
<protein>
    <recommendedName>
        <fullName evidence="2">Heme chaperone HemW</fullName>
    </recommendedName>
</protein>
<dbReference type="GO" id="GO:0005737">
    <property type="term" value="C:cytoplasm"/>
    <property type="evidence" value="ECO:0007669"/>
    <property type="project" value="UniProtKB-SubCell"/>
</dbReference>
<dbReference type="SFLD" id="SFLDF00288">
    <property type="entry name" value="HemN-like__clustered_with_nucl"/>
    <property type="match status" value="1"/>
</dbReference>
<name>A0A7K1GAN5_9FLAO</name>
<dbReference type="GO" id="GO:0006779">
    <property type="term" value="P:porphyrin-containing compound biosynthetic process"/>
    <property type="evidence" value="ECO:0007669"/>
    <property type="project" value="InterPro"/>
</dbReference>
<dbReference type="CDD" id="cd01335">
    <property type="entry name" value="Radical_SAM"/>
    <property type="match status" value="1"/>
</dbReference>
<dbReference type="Pfam" id="PF06969">
    <property type="entry name" value="HemN_C"/>
    <property type="match status" value="1"/>
</dbReference>
<dbReference type="Proteomes" id="UP000447545">
    <property type="component" value="Unassembled WGS sequence"/>
</dbReference>
<keyword evidence="2" id="KW-0408">Iron</keyword>
<keyword evidence="2" id="KW-0411">Iron-sulfur</keyword>
<dbReference type="SFLD" id="SFLDG01065">
    <property type="entry name" value="anaerobic_coproporphyrinogen-I"/>
    <property type="match status" value="1"/>
</dbReference>
<reference evidence="4 5" key="1">
    <citation type="submission" date="2019-11" db="EMBL/GenBank/DDBJ databases">
        <title>Winogradskyella ouciana sp. nov., isolated from the hadal seawater of the Mariana Trench.</title>
        <authorList>
            <person name="Liu R."/>
        </authorList>
    </citation>
    <scope>NUCLEOTIDE SEQUENCE [LARGE SCALE GENOMIC DNA]</scope>
    <source>
        <strain evidence="4 5">ZXX205</strain>
    </source>
</reference>
<dbReference type="GO" id="GO:0046872">
    <property type="term" value="F:metal ion binding"/>
    <property type="evidence" value="ECO:0007669"/>
    <property type="project" value="UniProtKB-UniRule"/>
</dbReference>
<dbReference type="InterPro" id="IPR004559">
    <property type="entry name" value="HemW-like"/>
</dbReference>
<dbReference type="PROSITE" id="PS51918">
    <property type="entry name" value="RADICAL_SAM"/>
    <property type="match status" value="1"/>
</dbReference>
<feature type="domain" description="Radical SAM core" evidence="3">
    <location>
        <begin position="9"/>
        <end position="243"/>
    </location>
</feature>
<dbReference type="NCBIfam" id="TIGR00539">
    <property type="entry name" value="hemN_rel"/>
    <property type="match status" value="1"/>
</dbReference>
<dbReference type="PANTHER" id="PTHR13932:SF5">
    <property type="entry name" value="RADICAL S-ADENOSYL METHIONINE DOMAIN-CONTAINING PROTEIN 1, MITOCHONDRIAL"/>
    <property type="match status" value="1"/>
</dbReference>
<dbReference type="InterPro" id="IPR007197">
    <property type="entry name" value="rSAM"/>
</dbReference>
<organism evidence="4 5">
    <name type="scientific">Winogradskyella ouciana</name>
    <dbReference type="NCBI Taxonomy" id="2608631"/>
    <lineage>
        <taxon>Bacteria</taxon>
        <taxon>Pseudomonadati</taxon>
        <taxon>Bacteroidota</taxon>
        <taxon>Flavobacteriia</taxon>
        <taxon>Flavobacteriales</taxon>
        <taxon>Flavobacteriaceae</taxon>
        <taxon>Winogradskyella</taxon>
    </lineage>
</organism>
<dbReference type="SMART" id="SM00729">
    <property type="entry name" value="Elp3"/>
    <property type="match status" value="1"/>
</dbReference>
<dbReference type="InterPro" id="IPR034505">
    <property type="entry name" value="Coproporphyrinogen-III_oxidase"/>
</dbReference>
<comment type="subcellular location">
    <subcellularLocation>
        <location evidence="2">Cytoplasm</location>
    </subcellularLocation>
</comment>
<accession>A0A7K1GAN5</accession>
<keyword evidence="2" id="KW-0963">Cytoplasm</keyword>
<evidence type="ECO:0000313" key="5">
    <source>
        <dbReference type="Proteomes" id="UP000447545"/>
    </source>
</evidence>
<comment type="caution">
    <text evidence="4">The sequence shown here is derived from an EMBL/GenBank/DDBJ whole genome shotgun (WGS) entry which is preliminary data.</text>
</comment>
<dbReference type="InterPro" id="IPR023404">
    <property type="entry name" value="rSAM_horseshoe"/>
</dbReference>
<dbReference type="RefSeq" id="WP_155088616.1">
    <property type="nucleotide sequence ID" value="NZ_WJYA01000004.1"/>
</dbReference>
<dbReference type="EMBL" id="WJYA01000004">
    <property type="protein sequence ID" value="MTE26362.1"/>
    <property type="molecule type" value="Genomic_DNA"/>
</dbReference>
<keyword evidence="2" id="KW-0349">Heme</keyword>
<dbReference type="AlphaFoldDB" id="A0A7K1GAN5"/>
<keyword evidence="2" id="KW-0004">4Fe-4S</keyword>
<keyword evidence="2" id="KW-0949">S-adenosyl-L-methionine</keyword>
<keyword evidence="5" id="KW-1185">Reference proteome</keyword>
<evidence type="ECO:0000256" key="2">
    <source>
        <dbReference type="RuleBase" id="RU364116"/>
    </source>
</evidence>
<dbReference type="SFLD" id="SFLDF00562">
    <property type="entry name" value="HemN-like__clustered_with_heat"/>
    <property type="match status" value="1"/>
</dbReference>
<dbReference type="SFLD" id="SFLDS00029">
    <property type="entry name" value="Radical_SAM"/>
    <property type="match status" value="1"/>
</dbReference>
<sequence>MSKSSSPLEKLEGAAGIYIHIPFCKQACHYCDFHFSTSLKKKDELIEALAKELELRKDEFKDVTVETIYFGGGTPSLLTNDELQLLIDSVYKNYQVSENPEITLEANPDDLSVQRIEELANSPINRLSIGIQSFFESDLKLMNRAHNEEEAKKCLSVATRYFDNISLDLIYGIPGASNEQWQKNIEIALGYNVPHISSYALTVEPKTALASFINKGIIEDVDDEQAHEQFHILKDRLEEEGFIHYELSNFGKEGYFSKNNSAYWQGKPYIGVGPSAHSFNGTQRGWNVRNNSKYIKAIQHNELPIEIETLTKTDQYNEYIMTGLRTIWGVSLTKVEQDFGMVYKDYLIEQANVFINQHLLYIDDEHLRVTEKGQFLSDGIASELFKLNLS</sequence>
<dbReference type="PANTHER" id="PTHR13932">
    <property type="entry name" value="COPROPORPHYRINIGEN III OXIDASE"/>
    <property type="match status" value="1"/>
</dbReference>
<evidence type="ECO:0000256" key="1">
    <source>
        <dbReference type="ARBA" id="ARBA00006100"/>
    </source>
</evidence>
<dbReference type="InterPro" id="IPR010723">
    <property type="entry name" value="HemN_C"/>
</dbReference>
<dbReference type="GO" id="GO:0051539">
    <property type="term" value="F:4 iron, 4 sulfur cluster binding"/>
    <property type="evidence" value="ECO:0007669"/>
    <property type="project" value="UniProtKB-UniRule"/>
</dbReference>
<dbReference type="GO" id="GO:0004109">
    <property type="term" value="F:coproporphyrinogen oxidase activity"/>
    <property type="evidence" value="ECO:0007669"/>
    <property type="project" value="InterPro"/>
</dbReference>
<dbReference type="Gene3D" id="3.80.30.20">
    <property type="entry name" value="tm_1862 like domain"/>
    <property type="match status" value="1"/>
</dbReference>
<comment type="function">
    <text evidence="2">Probably acts as a heme chaperone, transferring heme to an unknown acceptor. Binds one molecule of heme per monomer, possibly covalently. Binds 1 [4Fe-4S] cluster. The cluster is coordinated with 3 cysteines and an exchangeable S-adenosyl-L-methionine.</text>
</comment>
<dbReference type="InterPro" id="IPR058240">
    <property type="entry name" value="rSAM_sf"/>
</dbReference>
<evidence type="ECO:0000313" key="4">
    <source>
        <dbReference type="EMBL" id="MTE26362.1"/>
    </source>
</evidence>
<gene>
    <name evidence="4" type="primary">hemW</name>
    <name evidence="4" type="ORF">F1003_05385</name>
</gene>
<evidence type="ECO:0000259" key="3">
    <source>
        <dbReference type="PROSITE" id="PS51918"/>
    </source>
</evidence>
<dbReference type="Pfam" id="PF04055">
    <property type="entry name" value="Radical_SAM"/>
    <property type="match status" value="1"/>
</dbReference>
<keyword evidence="2" id="KW-0479">Metal-binding</keyword>
<proteinExistence type="inferred from homology"/>